<evidence type="ECO:0008006" key="3">
    <source>
        <dbReference type="Google" id="ProtNLM"/>
    </source>
</evidence>
<dbReference type="PANTHER" id="PTHR43712:SF15">
    <property type="entry name" value="MONODICTYPHENONE CLUSTER TRANSCRIPTIONAL COACTIVATOR MDPA"/>
    <property type="match status" value="1"/>
</dbReference>
<dbReference type="Gene3D" id="1.10.10.10">
    <property type="entry name" value="Winged helix-like DNA-binding domain superfamily/Winged helix DNA-binding domain"/>
    <property type="match status" value="1"/>
</dbReference>
<reference evidence="2" key="2">
    <citation type="journal article" date="2018" name="Nat. Commun.">
        <title>Extreme sensitivity to ultraviolet light in the fungal pathogen causing white-nose syndrome of bats.</title>
        <authorList>
            <person name="Palmer J.M."/>
            <person name="Drees K.P."/>
            <person name="Foster J.T."/>
            <person name="Lindner D.L."/>
        </authorList>
    </citation>
    <scope>NUCLEOTIDE SEQUENCE [LARGE SCALE GENOMIC DNA]</scope>
    <source>
        <strain evidence="2">UAMH 10579</strain>
    </source>
</reference>
<dbReference type="InterPro" id="IPR036390">
    <property type="entry name" value="WH_DNA-bd_sf"/>
</dbReference>
<dbReference type="PANTHER" id="PTHR43712">
    <property type="entry name" value="PUTATIVE (AFU_ORTHOLOGUE AFUA_4G14580)-RELATED"/>
    <property type="match status" value="1"/>
</dbReference>
<dbReference type="InterPro" id="IPR029063">
    <property type="entry name" value="SAM-dependent_MTases_sf"/>
</dbReference>
<accession>A0A1B8GMA8</accession>
<dbReference type="RefSeq" id="XP_018130705.1">
    <property type="nucleotide sequence ID" value="XM_018275012.2"/>
</dbReference>
<dbReference type="Proteomes" id="UP000091956">
    <property type="component" value="Unassembled WGS sequence"/>
</dbReference>
<keyword evidence="2" id="KW-1185">Reference proteome</keyword>
<evidence type="ECO:0000313" key="2">
    <source>
        <dbReference type="Proteomes" id="UP000091956"/>
    </source>
</evidence>
<dbReference type="SUPFAM" id="SSF46785">
    <property type="entry name" value="Winged helix' DNA-binding domain"/>
    <property type="match status" value="1"/>
</dbReference>
<gene>
    <name evidence="1" type="ORF">VE01_05549</name>
</gene>
<dbReference type="STRING" id="342668.A0A1B8GMA8"/>
<dbReference type="InterPro" id="IPR036388">
    <property type="entry name" value="WH-like_DNA-bd_sf"/>
</dbReference>
<protein>
    <recommendedName>
        <fullName evidence="3">O-methyltransferase domain-containing protein</fullName>
    </recommendedName>
</protein>
<dbReference type="EMBL" id="KV460225">
    <property type="protein sequence ID" value="OBT96972.1"/>
    <property type="molecule type" value="Genomic_DNA"/>
</dbReference>
<organism evidence="1 2">
    <name type="scientific">Pseudogymnoascus verrucosus</name>
    <dbReference type="NCBI Taxonomy" id="342668"/>
    <lineage>
        <taxon>Eukaryota</taxon>
        <taxon>Fungi</taxon>
        <taxon>Dikarya</taxon>
        <taxon>Ascomycota</taxon>
        <taxon>Pezizomycotina</taxon>
        <taxon>Leotiomycetes</taxon>
        <taxon>Thelebolales</taxon>
        <taxon>Thelebolaceae</taxon>
        <taxon>Pseudogymnoascus</taxon>
    </lineage>
</organism>
<name>A0A1B8GMA8_9PEZI</name>
<dbReference type="AlphaFoldDB" id="A0A1B8GMA8"/>
<evidence type="ECO:0000313" key="1">
    <source>
        <dbReference type="EMBL" id="OBT96972.1"/>
    </source>
</evidence>
<sequence>MDRLTELNGHSDQLAQAIRSLVDSRRGADSSDQLGPSADTDVDRDQSLFTRAKSNILASIAAIKSIVGEPADFLQDFSRQIEILACLRWLAEFQVFACIPFDESLPIKDLADLVGVPESQLVRVIRLTATCGFLREPILGFVSHSPLSAQFISNQSLVDAMVFIAELATPTALQMPQATQRFGASSSATESAYNLALNTVRPFHVAIQERSKLRRQWSAYLCHAAGLHQEEEIIEVLSRLNWSNLGNACIVEVGAKSTSMASSLSKMFPSLRLVVQIDNTQSSLLDRDYMWQNAVLASSIRDSSSSGSSPSPTNPFITVTYHAMGMPQSVTDAAVYIIHVPATSSGLTIKAELDDYLGVLRTSGGIMLILTTRLLPEPGTLPNPEIEAVARARDLSMLQLANESEMEMSELLSIIKTVGDNAGKLVVTNHLRSNNGVILALTIKYQAY</sequence>
<dbReference type="GeneID" id="28838935"/>
<reference evidence="1 2" key="1">
    <citation type="submission" date="2016-03" db="EMBL/GenBank/DDBJ databases">
        <title>Comparative genomics of Pseudogymnoascus destructans, the fungus causing white-nose syndrome of bats.</title>
        <authorList>
            <person name="Palmer J.M."/>
            <person name="Drees K.P."/>
            <person name="Foster J.T."/>
            <person name="Lindner D.L."/>
        </authorList>
    </citation>
    <scope>NUCLEOTIDE SEQUENCE [LARGE SCALE GENOMIC DNA]</scope>
    <source>
        <strain evidence="1 2">UAMH 10579</strain>
    </source>
</reference>
<dbReference type="OrthoDB" id="1606438at2759"/>
<dbReference type="Gene3D" id="3.40.50.150">
    <property type="entry name" value="Vaccinia Virus protein VP39"/>
    <property type="match status" value="1"/>
</dbReference>
<proteinExistence type="predicted"/>